<dbReference type="PANTHER" id="PTHR43586">
    <property type="entry name" value="CYSTEINE DESULFURASE"/>
    <property type="match status" value="1"/>
</dbReference>
<proteinExistence type="predicted"/>
<dbReference type="InterPro" id="IPR000192">
    <property type="entry name" value="Aminotrans_V_dom"/>
</dbReference>
<dbReference type="InterPro" id="IPR015421">
    <property type="entry name" value="PyrdxlP-dep_Trfase_major"/>
</dbReference>
<dbReference type="PANTHER" id="PTHR43586:SF4">
    <property type="entry name" value="ISOPENICILLIN N EPIMERASE"/>
    <property type="match status" value="1"/>
</dbReference>
<accession>A2CBI5</accession>
<sequence length="428" mass="47020">MTYVLLHRLVKRAADKTAGDHEHRPRQPMLRDLCPALANKTYFNYGGQGPLPTPSLEAITASWQNIQELGPFTNSVWPYVAKEVQATRSHLAKLCGVAPHRIALTENVTSGCVLPLWGLPFSEGDRLLISDCEHPGIVAACIELARRQHLEIDTLPVKNLRHGANDQTTSDSLVLERLEQHLKPSTRLVVLSHLLWNTGQVMPISAVSTALSHHPQQPFLLVDAAQSFAQMPIQEAAAASDIYAFTGHKWACGPEGLGGVALSERVLAEANPTLIGWRSLQNEGHLQSNLDELFHHDSRRFEVATSCVPLMAGLRCSLELLEAAGSQQERLSQIRQGSRHLWNQLQQLTGVETLLNSAPAAGLVSFELPQGPPAPDVVKQLGNDQLWIRHLEDPICLRACVHITTEEQELNTLTTSLKQLASKGEPSN</sequence>
<dbReference type="HOGENOM" id="CLU_003433_2_1_3"/>
<evidence type="ECO:0000313" key="2">
    <source>
        <dbReference type="EMBL" id="ABM78845.1"/>
    </source>
</evidence>
<gene>
    <name evidence="2" type="ordered locus">P9303_21101</name>
</gene>
<dbReference type="SUPFAM" id="SSF53383">
    <property type="entry name" value="PLP-dependent transferases"/>
    <property type="match status" value="1"/>
</dbReference>
<evidence type="ECO:0000259" key="1">
    <source>
        <dbReference type="Pfam" id="PF00266"/>
    </source>
</evidence>
<keyword evidence="2" id="KW-0456">Lyase</keyword>
<dbReference type="EMBL" id="CP000554">
    <property type="protein sequence ID" value="ABM78845.1"/>
    <property type="molecule type" value="Genomic_DNA"/>
</dbReference>
<dbReference type="Proteomes" id="UP000002274">
    <property type="component" value="Chromosome"/>
</dbReference>
<dbReference type="KEGG" id="pmf:P9303_21101"/>
<dbReference type="Pfam" id="PF00266">
    <property type="entry name" value="Aminotran_5"/>
    <property type="match status" value="1"/>
</dbReference>
<dbReference type="Gene3D" id="3.40.640.10">
    <property type="entry name" value="Type I PLP-dependent aspartate aminotransferase-like (Major domain)"/>
    <property type="match status" value="1"/>
</dbReference>
<reference evidence="2 3" key="1">
    <citation type="journal article" date="2007" name="PLoS Genet.">
        <title>Patterns and implications of gene gain and loss in the evolution of Prochlorococcus.</title>
        <authorList>
            <person name="Kettler G.C."/>
            <person name="Martiny A.C."/>
            <person name="Huang K."/>
            <person name="Zucker J."/>
            <person name="Coleman M.L."/>
            <person name="Rodrigue S."/>
            <person name="Chen F."/>
            <person name="Lapidus A."/>
            <person name="Ferriera S."/>
            <person name="Johnson J."/>
            <person name="Steglich C."/>
            <person name="Church G.M."/>
            <person name="Richardson P."/>
            <person name="Chisholm S.W."/>
        </authorList>
    </citation>
    <scope>NUCLEOTIDE SEQUENCE [LARGE SCALE GENOMIC DNA]</scope>
    <source>
        <strain evidence="2 3">MIT 9303</strain>
    </source>
</reference>
<dbReference type="InterPro" id="IPR015422">
    <property type="entry name" value="PyrdxlP-dep_Trfase_small"/>
</dbReference>
<dbReference type="AlphaFoldDB" id="A2CBI5"/>
<dbReference type="GO" id="GO:0016829">
    <property type="term" value="F:lyase activity"/>
    <property type="evidence" value="ECO:0007669"/>
    <property type="project" value="UniProtKB-KW"/>
</dbReference>
<dbReference type="Gene3D" id="3.90.1150.10">
    <property type="entry name" value="Aspartate Aminotransferase, domain 1"/>
    <property type="match status" value="1"/>
</dbReference>
<dbReference type="STRING" id="59922.P9303_21101"/>
<organism evidence="2 3">
    <name type="scientific">Prochlorococcus marinus (strain MIT 9303)</name>
    <dbReference type="NCBI Taxonomy" id="59922"/>
    <lineage>
        <taxon>Bacteria</taxon>
        <taxon>Bacillati</taxon>
        <taxon>Cyanobacteriota</taxon>
        <taxon>Cyanophyceae</taxon>
        <taxon>Synechococcales</taxon>
        <taxon>Prochlorococcaceae</taxon>
        <taxon>Prochlorococcus</taxon>
    </lineage>
</organism>
<protein>
    <submittedName>
        <fullName evidence="2">Putative L-cysteine/cystine lyase</fullName>
    </submittedName>
</protein>
<dbReference type="InterPro" id="IPR015424">
    <property type="entry name" value="PyrdxlP-dep_Trfase"/>
</dbReference>
<name>A2CBI5_PROM3</name>
<evidence type="ECO:0000313" key="3">
    <source>
        <dbReference type="Proteomes" id="UP000002274"/>
    </source>
</evidence>
<feature type="domain" description="Aminotransferase class V" evidence="1">
    <location>
        <begin position="81"/>
        <end position="389"/>
    </location>
</feature>